<keyword evidence="1" id="KW-0507">mRNA processing</keyword>
<evidence type="ECO:0000313" key="5">
    <source>
        <dbReference type="Proteomes" id="UP000188268"/>
    </source>
</evidence>
<dbReference type="SUPFAM" id="SSF101233">
    <property type="entry name" value="PWI domain"/>
    <property type="match status" value="1"/>
</dbReference>
<evidence type="ECO:0000259" key="3">
    <source>
        <dbReference type="PROSITE" id="PS51025"/>
    </source>
</evidence>
<sequence length="363" mass="41560">MRSREKEDDLEDRLKEEKEIAEAKKRAEEEQLHLQQQQRDALRLLSGRIANGGEKTVLAEEVCPAPKDKSIEQHHECELSHENQIPGDRNIQNGSGDESNMASVAASDTRQSGNAPARKLGFGLVGSGKRTTVPSVFHEEEDDDAQKKKKMRPLVPIDYSTEELQAVQPDGPPPNLVAAAEFAKRISNANSKDEKPDGERERSRHKSSRDKDRNDDSSNRTRDDSKEKIADRDRDREHGPDKVKNTDNQKLLDAKQLIDMIPKTKEELFSYEINWDVYDQHALHERMRPWISKKITEFLGEEEKTLVDYIVSSTQEHVKASQMLELLQSILDEEAEMFVLKMWRMLIFEIKKVETGLAVRARA</sequence>
<dbReference type="Proteomes" id="UP000188268">
    <property type="component" value="Unassembled WGS sequence"/>
</dbReference>
<feature type="compositionally biased region" description="Basic and acidic residues" evidence="2">
    <location>
        <begin position="209"/>
        <end position="248"/>
    </location>
</feature>
<evidence type="ECO:0000256" key="1">
    <source>
        <dbReference type="ARBA" id="ARBA00022664"/>
    </source>
</evidence>
<dbReference type="EMBL" id="AWWV01010601">
    <property type="protein sequence ID" value="OMO78208.1"/>
    <property type="molecule type" value="Genomic_DNA"/>
</dbReference>
<dbReference type="Gramene" id="OMO78208">
    <property type="protein sequence ID" value="OMO78208"/>
    <property type="gene ID" value="CCACVL1_14582"/>
</dbReference>
<comment type="caution">
    <text evidence="4">The sequence shown here is derived from an EMBL/GenBank/DDBJ whole genome shotgun (WGS) entry which is preliminary data.</text>
</comment>
<reference evidence="4 5" key="1">
    <citation type="submission" date="2013-09" db="EMBL/GenBank/DDBJ databases">
        <title>Corchorus capsularis genome sequencing.</title>
        <authorList>
            <person name="Alam M."/>
            <person name="Haque M.S."/>
            <person name="Islam M.S."/>
            <person name="Emdad E.M."/>
            <person name="Islam M.M."/>
            <person name="Ahmed B."/>
            <person name="Halim A."/>
            <person name="Hossen Q.M.M."/>
            <person name="Hossain M.Z."/>
            <person name="Ahmed R."/>
            <person name="Khan M.M."/>
            <person name="Islam R."/>
            <person name="Rashid M.M."/>
            <person name="Khan S.A."/>
            <person name="Rahman M.S."/>
            <person name="Alam M."/>
        </authorList>
    </citation>
    <scope>NUCLEOTIDE SEQUENCE [LARGE SCALE GENOMIC DNA]</scope>
    <source>
        <strain evidence="5">cv. CVL-1</strain>
        <tissue evidence="4">Whole seedling</tissue>
    </source>
</reference>
<dbReference type="GO" id="GO:0006397">
    <property type="term" value="P:mRNA processing"/>
    <property type="evidence" value="ECO:0007669"/>
    <property type="project" value="UniProtKB-KW"/>
</dbReference>
<protein>
    <recommendedName>
        <fullName evidence="3">PWI domain-containing protein</fullName>
    </recommendedName>
</protein>
<feature type="compositionally biased region" description="Polar residues" evidence="2">
    <location>
        <begin position="90"/>
        <end position="114"/>
    </location>
</feature>
<dbReference type="InterPro" id="IPR053294">
    <property type="entry name" value="RBM_PWI_domain"/>
</dbReference>
<dbReference type="PANTHER" id="PTHR47334">
    <property type="entry name" value="SPLICING FACTOR PWI DOMAIN-CONTAINING PROTEIN / RNA RECOGNITION MOTIF (RRM)-CONTAINING PROTEIN"/>
    <property type="match status" value="1"/>
</dbReference>
<dbReference type="PANTHER" id="PTHR47334:SF2">
    <property type="entry name" value="RNA-BINDING MOTIF PROTEIN 25"/>
    <property type="match status" value="1"/>
</dbReference>
<feature type="compositionally biased region" description="Basic and acidic residues" evidence="2">
    <location>
        <begin position="1"/>
        <end position="32"/>
    </location>
</feature>
<feature type="region of interest" description="Disordered" evidence="2">
    <location>
        <begin position="1"/>
        <end position="34"/>
    </location>
</feature>
<feature type="domain" description="PWI" evidence="3">
    <location>
        <begin position="266"/>
        <end position="363"/>
    </location>
</feature>
<dbReference type="STRING" id="210143.A0A1R3I6L8"/>
<dbReference type="OrthoDB" id="6275295at2759"/>
<dbReference type="PROSITE" id="PS51025">
    <property type="entry name" value="PWI"/>
    <property type="match status" value="1"/>
</dbReference>
<dbReference type="Gene3D" id="1.20.1390.10">
    <property type="entry name" value="PWI domain"/>
    <property type="match status" value="1"/>
</dbReference>
<keyword evidence="5" id="KW-1185">Reference proteome</keyword>
<proteinExistence type="predicted"/>
<gene>
    <name evidence="4" type="ORF">CCACVL1_14582</name>
</gene>
<dbReference type="AlphaFoldDB" id="A0A1R3I6L8"/>
<evidence type="ECO:0000313" key="4">
    <source>
        <dbReference type="EMBL" id="OMO78208.1"/>
    </source>
</evidence>
<dbReference type="Pfam" id="PF01480">
    <property type="entry name" value="PWI"/>
    <property type="match status" value="1"/>
</dbReference>
<feature type="compositionally biased region" description="Basic and acidic residues" evidence="2">
    <location>
        <begin position="191"/>
        <end position="202"/>
    </location>
</feature>
<dbReference type="OMA" id="CELSHEN"/>
<feature type="region of interest" description="Disordered" evidence="2">
    <location>
        <begin position="69"/>
        <end position="248"/>
    </location>
</feature>
<accession>A0A1R3I6L8</accession>
<dbReference type="InterPro" id="IPR036483">
    <property type="entry name" value="PWI_dom_sf"/>
</dbReference>
<dbReference type="FunFam" id="1.20.1390.10:FF:000008">
    <property type="entry name" value="RNA Binding Motif protein homolog"/>
    <property type="match status" value="1"/>
</dbReference>
<evidence type="ECO:0000256" key="2">
    <source>
        <dbReference type="SAM" id="MobiDB-lite"/>
    </source>
</evidence>
<dbReference type="InterPro" id="IPR002483">
    <property type="entry name" value="PWI_dom"/>
</dbReference>
<name>A0A1R3I6L8_COCAP</name>
<feature type="compositionally biased region" description="Basic and acidic residues" evidence="2">
    <location>
        <begin position="69"/>
        <end position="81"/>
    </location>
</feature>
<organism evidence="4 5">
    <name type="scientific">Corchorus capsularis</name>
    <name type="common">Jute</name>
    <dbReference type="NCBI Taxonomy" id="210143"/>
    <lineage>
        <taxon>Eukaryota</taxon>
        <taxon>Viridiplantae</taxon>
        <taxon>Streptophyta</taxon>
        <taxon>Embryophyta</taxon>
        <taxon>Tracheophyta</taxon>
        <taxon>Spermatophyta</taxon>
        <taxon>Magnoliopsida</taxon>
        <taxon>eudicotyledons</taxon>
        <taxon>Gunneridae</taxon>
        <taxon>Pentapetalae</taxon>
        <taxon>rosids</taxon>
        <taxon>malvids</taxon>
        <taxon>Malvales</taxon>
        <taxon>Malvaceae</taxon>
        <taxon>Grewioideae</taxon>
        <taxon>Apeibeae</taxon>
        <taxon>Corchorus</taxon>
    </lineage>
</organism>
<dbReference type="SMART" id="SM00311">
    <property type="entry name" value="PWI"/>
    <property type="match status" value="1"/>
</dbReference>